<dbReference type="Proteomes" id="UP001381174">
    <property type="component" value="Unassembled WGS sequence"/>
</dbReference>
<keyword evidence="1" id="KW-0732">Signal</keyword>
<feature type="chain" id="PRO_5047181560" evidence="1">
    <location>
        <begin position="24"/>
        <end position="113"/>
    </location>
</feature>
<name>A0ABU8JD16_9GAMM</name>
<evidence type="ECO:0000313" key="3">
    <source>
        <dbReference type="Proteomes" id="UP001381174"/>
    </source>
</evidence>
<reference evidence="2 3" key="1">
    <citation type="journal article" date="2014" name="Int. J. Syst. Evol. Microbiol.">
        <title>Fulvimonas yonginensis sp. nov., isolated from greenhouse soil, and emended description of the genus Fulvimonas.</title>
        <authorList>
            <person name="Ahn J.H."/>
            <person name="Kim S.J."/>
            <person name="Weon H.Y."/>
            <person name="Hong S.B."/>
            <person name="Seok S.J."/>
            <person name="Kwon S.W."/>
        </authorList>
    </citation>
    <scope>NUCLEOTIDE SEQUENCE [LARGE SCALE GENOMIC DNA]</scope>
    <source>
        <strain evidence="2 3">KACC 16952</strain>
    </source>
</reference>
<dbReference type="InterPro" id="IPR013784">
    <property type="entry name" value="Carb-bd-like_fold"/>
</dbReference>
<dbReference type="Pfam" id="PF13620">
    <property type="entry name" value="CarboxypepD_reg"/>
    <property type="match status" value="1"/>
</dbReference>
<comment type="caution">
    <text evidence="2">The sequence shown here is derived from an EMBL/GenBank/DDBJ whole genome shotgun (WGS) entry which is preliminary data.</text>
</comment>
<organism evidence="2 3">
    <name type="scientific">Fulvimonas yonginensis</name>
    <dbReference type="NCBI Taxonomy" id="1495200"/>
    <lineage>
        <taxon>Bacteria</taxon>
        <taxon>Pseudomonadati</taxon>
        <taxon>Pseudomonadota</taxon>
        <taxon>Gammaproteobacteria</taxon>
        <taxon>Lysobacterales</taxon>
        <taxon>Rhodanobacteraceae</taxon>
        <taxon>Fulvimonas</taxon>
    </lineage>
</organism>
<sequence length="113" mass="11763">MLRKLARVAVVGVCCAAGSTAMAAVTTGRVFGKAPAGASVRVSSPEYGIRRGIPVNASGRYEVTWLPIGVYTVEVVDGGQPVAKHPSVQVFVDRGSRVDFDCAPGQCPEMAAR</sequence>
<evidence type="ECO:0000256" key="1">
    <source>
        <dbReference type="SAM" id="SignalP"/>
    </source>
</evidence>
<accession>A0ABU8JD16</accession>
<protein>
    <submittedName>
        <fullName evidence="2">Carboxypeptidase-like regulatory domain-containing protein</fullName>
    </submittedName>
</protein>
<feature type="signal peptide" evidence="1">
    <location>
        <begin position="1"/>
        <end position="23"/>
    </location>
</feature>
<keyword evidence="3" id="KW-1185">Reference proteome</keyword>
<proteinExistence type="predicted"/>
<evidence type="ECO:0000313" key="2">
    <source>
        <dbReference type="EMBL" id="MEI7037454.1"/>
    </source>
</evidence>
<gene>
    <name evidence="2" type="ORF">WAT24_11855</name>
</gene>
<dbReference type="EMBL" id="JBBBNY010000008">
    <property type="protein sequence ID" value="MEI7037454.1"/>
    <property type="molecule type" value="Genomic_DNA"/>
</dbReference>
<dbReference type="SUPFAM" id="SSF49452">
    <property type="entry name" value="Starch-binding domain-like"/>
    <property type="match status" value="1"/>
</dbReference>